<dbReference type="VEuPathDB" id="VectorBase:MDOA005737"/>
<dbReference type="OrthoDB" id="46913at2759"/>
<dbReference type="GO" id="GO:0004526">
    <property type="term" value="F:ribonuclease P activity"/>
    <property type="evidence" value="ECO:0007669"/>
    <property type="project" value="UniProtKB-EC"/>
</dbReference>
<gene>
    <name evidence="17" type="primary">101901819</name>
</gene>
<evidence type="ECO:0000256" key="9">
    <source>
        <dbReference type="ARBA" id="ARBA00022801"/>
    </source>
</evidence>
<dbReference type="GO" id="GO:0001682">
    <property type="term" value="P:tRNA 5'-leader removal"/>
    <property type="evidence" value="ECO:0007669"/>
    <property type="project" value="TreeGrafter"/>
</dbReference>
<dbReference type="KEGG" id="mde:101901819"/>
<comment type="similarity">
    <text evidence="4">Belongs to the PPR family. P subfamily.</text>
</comment>
<evidence type="ECO:0000256" key="12">
    <source>
        <dbReference type="ARBA" id="ARBA00022946"/>
    </source>
</evidence>
<dbReference type="GO" id="GO:0097745">
    <property type="term" value="P:mitochondrial tRNA 5'-end processing"/>
    <property type="evidence" value="ECO:0007669"/>
    <property type="project" value="TreeGrafter"/>
</dbReference>
<name>A0A1I8MK14_MUSDO</name>
<keyword evidence="6" id="KW-0819">tRNA processing</keyword>
<evidence type="ECO:0000256" key="7">
    <source>
        <dbReference type="ARBA" id="ARBA00022722"/>
    </source>
</evidence>
<dbReference type="Gene3D" id="3.40.50.11980">
    <property type="match status" value="1"/>
</dbReference>
<dbReference type="GO" id="GO:0046872">
    <property type="term" value="F:metal ion binding"/>
    <property type="evidence" value="ECO:0007669"/>
    <property type="project" value="UniProtKB-KW"/>
</dbReference>
<comment type="catalytic activity">
    <reaction evidence="1">
        <text>Endonucleolytic cleavage of RNA, removing 5'-extranucleotides from tRNA precursor.</text>
        <dbReference type="EC" id="3.1.26.5"/>
    </reaction>
</comment>
<evidence type="ECO:0000256" key="8">
    <source>
        <dbReference type="ARBA" id="ARBA00022723"/>
    </source>
</evidence>
<keyword evidence="11" id="KW-0460">Magnesium</keyword>
<feature type="domain" description="PRORP" evidence="16">
    <location>
        <begin position="292"/>
        <end position="528"/>
    </location>
</feature>
<dbReference type="AlphaFoldDB" id="A0A1I8MK14"/>
<dbReference type="InterPro" id="IPR031595">
    <property type="entry name" value="PRORP_C"/>
</dbReference>
<proteinExistence type="inferred from homology"/>
<evidence type="ECO:0000256" key="6">
    <source>
        <dbReference type="ARBA" id="ARBA00022694"/>
    </source>
</evidence>
<dbReference type="Pfam" id="PF16953">
    <property type="entry name" value="PRORP"/>
    <property type="match status" value="1"/>
</dbReference>
<reference evidence="17" key="1">
    <citation type="submission" date="2020-05" db="UniProtKB">
        <authorList>
            <consortium name="EnsemblMetazoa"/>
        </authorList>
    </citation>
    <scope>IDENTIFICATION</scope>
    <source>
        <strain evidence="17">Aabys</strain>
    </source>
</reference>
<dbReference type="eggNOG" id="ENOG502QRKG">
    <property type="taxonomic scope" value="Eukaryota"/>
</dbReference>
<dbReference type="CDD" id="cd18718">
    <property type="entry name" value="PIN_PRORP"/>
    <property type="match status" value="1"/>
</dbReference>
<dbReference type="GO" id="GO:0030678">
    <property type="term" value="C:mitochondrial ribonuclease P complex"/>
    <property type="evidence" value="ECO:0007669"/>
    <property type="project" value="TreeGrafter"/>
</dbReference>
<keyword evidence="7" id="KW-0540">Nuclease</keyword>
<evidence type="ECO:0000256" key="3">
    <source>
        <dbReference type="ARBA" id="ARBA00004173"/>
    </source>
</evidence>
<dbReference type="InterPro" id="IPR033495">
    <property type="entry name" value="MRPP3_PIN_dom"/>
</dbReference>
<dbReference type="Gene3D" id="1.25.40.10">
    <property type="entry name" value="Tetratricopeptide repeat domain"/>
    <property type="match status" value="1"/>
</dbReference>
<keyword evidence="8" id="KW-0479">Metal-binding</keyword>
<dbReference type="InterPro" id="IPR011990">
    <property type="entry name" value="TPR-like_helical_dom_sf"/>
</dbReference>
<evidence type="ECO:0000256" key="10">
    <source>
        <dbReference type="ARBA" id="ARBA00022833"/>
    </source>
</evidence>
<keyword evidence="12" id="KW-0809">Transit peptide</keyword>
<dbReference type="VEuPathDB" id="VectorBase:MDOMA2_015757"/>
<keyword evidence="10" id="KW-0862">Zinc</keyword>
<dbReference type="EC" id="3.1.26.5" evidence="5"/>
<dbReference type="PANTHER" id="PTHR13547">
    <property type="match status" value="1"/>
</dbReference>
<protein>
    <recommendedName>
        <fullName evidence="14">Mitochondrial ribonuclease P catalytic subunit</fullName>
        <ecNumber evidence="5">3.1.26.5</ecNumber>
    </recommendedName>
    <alternativeName>
        <fullName evidence="15">Mitochondrial ribonuclease P protein 3</fullName>
    </alternativeName>
</protein>
<evidence type="ECO:0000256" key="14">
    <source>
        <dbReference type="ARBA" id="ARBA00044536"/>
    </source>
</evidence>
<keyword evidence="9" id="KW-0378">Hydrolase</keyword>
<evidence type="ECO:0000256" key="4">
    <source>
        <dbReference type="ARBA" id="ARBA00007626"/>
    </source>
</evidence>
<evidence type="ECO:0000259" key="16">
    <source>
        <dbReference type="Pfam" id="PF16953"/>
    </source>
</evidence>
<evidence type="ECO:0000256" key="2">
    <source>
        <dbReference type="ARBA" id="ARBA00001946"/>
    </source>
</evidence>
<dbReference type="FunFam" id="3.40.50.11980:FF:000006">
    <property type="entry name" value="AGAP001968-PB"/>
    <property type="match status" value="1"/>
</dbReference>
<dbReference type="RefSeq" id="XP_005189478.3">
    <property type="nucleotide sequence ID" value="XM_005189421.4"/>
</dbReference>
<comment type="cofactor">
    <cofactor evidence="2">
        <name>Mg(2+)</name>
        <dbReference type="ChEBI" id="CHEBI:18420"/>
    </cofactor>
</comment>
<dbReference type="STRING" id="7370.A0A1I8MK14"/>
<dbReference type="PANTHER" id="PTHR13547:SF1">
    <property type="entry name" value="MITOCHONDRIAL RIBONUCLEASE P CATALYTIC SUBUNIT"/>
    <property type="match status" value="1"/>
</dbReference>
<organism evidence="17">
    <name type="scientific">Musca domestica</name>
    <name type="common">House fly</name>
    <dbReference type="NCBI Taxonomy" id="7370"/>
    <lineage>
        <taxon>Eukaryota</taxon>
        <taxon>Metazoa</taxon>
        <taxon>Ecdysozoa</taxon>
        <taxon>Arthropoda</taxon>
        <taxon>Hexapoda</taxon>
        <taxon>Insecta</taxon>
        <taxon>Pterygota</taxon>
        <taxon>Neoptera</taxon>
        <taxon>Endopterygota</taxon>
        <taxon>Diptera</taxon>
        <taxon>Brachycera</taxon>
        <taxon>Muscomorpha</taxon>
        <taxon>Muscoidea</taxon>
        <taxon>Muscidae</taxon>
        <taxon>Musca</taxon>
    </lineage>
</organism>
<evidence type="ECO:0000256" key="1">
    <source>
        <dbReference type="ARBA" id="ARBA00000928"/>
    </source>
</evidence>
<evidence type="ECO:0000313" key="17">
    <source>
        <dbReference type="EnsemblMetazoa" id="MDOA005737-PA"/>
    </source>
</evidence>
<keyword evidence="13" id="KW-0496">Mitochondrion</keyword>
<sequence>MKVMSRFLRYSLLFNKSVFQTTAVRGASNFRKPNVIVKVDQLAEVKGTFFKNRSELTNLEWQNLKDLLIKNYKHINRNNVDAIIVGICNESAQLTLAKSYLSHLRANGVEPNDATLGKLLRIYNSVYHARGGNEDCLTLEEQNEILEIYRNIRRKHEVLDSLSCENLILGLVGTTHWRDGLELMEMMKLTAAPSLPVLNEMTMKAFKMQDIELGWKLLHQMLDERKQPKCEVFLTYLDIIAKDLKTLPGELDKFFIFLKTHDVVITTKTANAINELASKHHKLFSCTLTNLKRQGKCGTCGLHLENVSLSDVDFHRLQDVFLEKVLIRKDVFQKSTPEELKRFTEYIERTGPYDCVIDGLNVAYSMGSKKPPQALANLLASVVKYFKNRNKHVLVLGRNHMNKWPQKAMQYVKNNAAVFLANDLSQDDPFMLYATLKSGQTTDFFSRDFMRQHAHLLGPDLKLIFRRWQQEHQYSLITQTETGKILVKEPIRYLICAHKVQDHWHIPYKQEYEQHVPDSFEIPEHWMCIKINK</sequence>
<evidence type="ECO:0000256" key="5">
    <source>
        <dbReference type="ARBA" id="ARBA00012179"/>
    </source>
</evidence>
<evidence type="ECO:0000256" key="11">
    <source>
        <dbReference type="ARBA" id="ARBA00022842"/>
    </source>
</evidence>
<evidence type="ECO:0000256" key="15">
    <source>
        <dbReference type="ARBA" id="ARBA00044559"/>
    </source>
</evidence>
<comment type="subcellular location">
    <subcellularLocation>
        <location evidence="3">Mitochondrion</location>
    </subcellularLocation>
</comment>
<accession>A0A1I8MK14</accession>
<dbReference type="EnsemblMetazoa" id="MDOA005737-RA">
    <property type="protein sequence ID" value="MDOA005737-PA"/>
    <property type="gene ID" value="MDOA005737"/>
</dbReference>
<evidence type="ECO:0000256" key="13">
    <source>
        <dbReference type="ARBA" id="ARBA00023128"/>
    </source>
</evidence>